<gene>
    <name evidence="2" type="ORF">CWI75_06770</name>
</gene>
<evidence type="ECO:0000256" key="1">
    <source>
        <dbReference type="SAM" id="MobiDB-lite"/>
    </source>
</evidence>
<dbReference type="EMBL" id="PKLZ01000003">
    <property type="protein sequence ID" value="PLW83116.1"/>
    <property type="molecule type" value="Genomic_DNA"/>
</dbReference>
<accession>A0A2N5Y3Z5</accession>
<feature type="region of interest" description="Disordered" evidence="1">
    <location>
        <begin position="217"/>
        <end position="238"/>
    </location>
</feature>
<dbReference type="AlphaFoldDB" id="A0A2N5Y3Z5"/>
<dbReference type="Proteomes" id="UP000234845">
    <property type="component" value="Unassembled WGS sequence"/>
</dbReference>
<dbReference type="RefSeq" id="WP_101520717.1">
    <property type="nucleotide sequence ID" value="NZ_PKLZ01000003.1"/>
</dbReference>
<feature type="region of interest" description="Disordered" evidence="1">
    <location>
        <begin position="140"/>
        <end position="174"/>
    </location>
</feature>
<protein>
    <submittedName>
        <fullName evidence="2">Uncharacterized protein</fullName>
    </submittedName>
</protein>
<proteinExistence type="predicted"/>
<dbReference type="OrthoDB" id="6402943at2"/>
<evidence type="ECO:0000313" key="2">
    <source>
        <dbReference type="EMBL" id="PLW83116.1"/>
    </source>
</evidence>
<organism evidence="2 3">
    <name type="scientific">Kineobactrum sediminis</name>
    <dbReference type="NCBI Taxonomy" id="1905677"/>
    <lineage>
        <taxon>Bacteria</taxon>
        <taxon>Pseudomonadati</taxon>
        <taxon>Pseudomonadota</taxon>
        <taxon>Gammaproteobacteria</taxon>
        <taxon>Cellvibrionales</taxon>
        <taxon>Halieaceae</taxon>
        <taxon>Kineobactrum</taxon>
    </lineage>
</organism>
<evidence type="ECO:0000313" key="3">
    <source>
        <dbReference type="Proteomes" id="UP000234845"/>
    </source>
</evidence>
<feature type="compositionally biased region" description="Polar residues" evidence="1">
    <location>
        <begin position="141"/>
        <end position="153"/>
    </location>
</feature>
<comment type="caution">
    <text evidence="2">The sequence shown here is derived from an EMBL/GenBank/DDBJ whole genome shotgun (WGS) entry which is preliminary data.</text>
</comment>
<keyword evidence="3" id="KW-1185">Reference proteome</keyword>
<reference evidence="3" key="1">
    <citation type="submission" date="2017-11" db="EMBL/GenBank/DDBJ databases">
        <title>The draft genome sequence of Chromatocurvus sp. F02.</title>
        <authorList>
            <person name="Du Z.-J."/>
            <person name="Chang Y.-Q."/>
        </authorList>
    </citation>
    <scope>NUCLEOTIDE SEQUENCE [LARGE SCALE GENOMIC DNA]</scope>
    <source>
        <strain evidence="3">F02</strain>
    </source>
</reference>
<name>A0A2N5Y3Z5_9GAMM</name>
<sequence length="238" mass="24847">MDPRYDIVFAGQLLAGHEPATVRARLAQVFKADEATLDKLFSGKPQVLKRNCDKSTALQYKQALERAGAQPVIRQSDTIDAPAVNPAAGAAESQNTAGGLALEPAGSEVLRPDERAGPVATTVSIPPLELAEAGARLAEASTVTVSPPDTSHLTLDIPGDSRAPQDNETSLPVTGGDDIELAAEGTDFSDCASPRPQAPALDLSGLELAPAGVDVLEQRYRAQQTPPPPDTSGLRLEE</sequence>